<dbReference type="Gene3D" id="3.50.50.60">
    <property type="entry name" value="FAD/NAD(P)-binding domain"/>
    <property type="match status" value="1"/>
</dbReference>
<keyword evidence="1" id="KW-0560">Oxidoreductase</keyword>
<dbReference type="Pfam" id="PF13738">
    <property type="entry name" value="Pyr_redox_3"/>
    <property type="match status" value="1"/>
</dbReference>
<dbReference type="AlphaFoldDB" id="A0AAW4GC92"/>
<dbReference type="GO" id="GO:0050660">
    <property type="term" value="F:flavin adenine dinucleotide binding"/>
    <property type="evidence" value="ECO:0007669"/>
    <property type="project" value="InterPro"/>
</dbReference>
<evidence type="ECO:0000313" key="2">
    <source>
        <dbReference type="EMBL" id="MBM9912282.1"/>
    </source>
</evidence>
<proteinExistence type="predicted"/>
<dbReference type="PRINTS" id="PR00368">
    <property type="entry name" value="FADPNR"/>
</dbReference>
<name>A0AAW4GC92_9GAMM</name>
<dbReference type="PANTHER" id="PTHR43539">
    <property type="entry name" value="FLAVIN-BINDING MONOOXYGENASE-LIKE PROTEIN (AFU_ORTHOLOGUE AFUA_4G09220)"/>
    <property type="match status" value="1"/>
</dbReference>
<protein>
    <submittedName>
        <fullName evidence="2">NAD(P)/FAD-dependent oxidoreductase</fullName>
    </submittedName>
</protein>
<dbReference type="InterPro" id="IPR000960">
    <property type="entry name" value="Flavin_mOase"/>
</dbReference>
<reference evidence="2" key="2">
    <citation type="submission" date="2021-01" db="EMBL/GenBank/DDBJ databases">
        <authorList>
            <person name="Yu Y."/>
        </authorList>
    </citation>
    <scope>NUCLEOTIDE SEQUENCE</scope>
    <source>
        <strain evidence="2">As-5</strain>
        <strain evidence="3">As-6</strain>
    </source>
</reference>
<reference evidence="4" key="1">
    <citation type="submission" date="2021-01" db="EMBL/GenBank/DDBJ databases">
        <title>Stenotrophomonas maltophilia.</title>
        <authorList>
            <person name="Yu Y."/>
        </authorList>
    </citation>
    <scope>NUCLEOTIDE SEQUENCE [LARGE SCALE GENOMIC DNA]</scope>
    <source>
        <strain evidence="4">As-6</strain>
    </source>
</reference>
<evidence type="ECO:0000313" key="5">
    <source>
        <dbReference type="Proteomes" id="UP000784064"/>
    </source>
</evidence>
<dbReference type="EMBL" id="JAFFTA010000001">
    <property type="protein sequence ID" value="MBM9912282.1"/>
    <property type="molecule type" value="Genomic_DNA"/>
</dbReference>
<dbReference type="GO" id="GO:0004497">
    <property type="term" value="F:monooxygenase activity"/>
    <property type="evidence" value="ECO:0007669"/>
    <property type="project" value="TreeGrafter"/>
</dbReference>
<dbReference type="InterPro" id="IPR036188">
    <property type="entry name" value="FAD/NAD-bd_sf"/>
</dbReference>
<evidence type="ECO:0000256" key="1">
    <source>
        <dbReference type="ARBA" id="ARBA00023002"/>
    </source>
</evidence>
<dbReference type="RefSeq" id="WP_205404069.1">
    <property type="nucleotide sequence ID" value="NZ_JAFFTA010000001.1"/>
</dbReference>
<dbReference type="Proteomes" id="UP000784064">
    <property type="component" value="Unassembled WGS sequence"/>
</dbReference>
<dbReference type="InterPro" id="IPR050982">
    <property type="entry name" value="Auxin_biosynth/cation_transpt"/>
</dbReference>
<dbReference type="GO" id="GO:0050661">
    <property type="term" value="F:NADP binding"/>
    <property type="evidence" value="ECO:0007669"/>
    <property type="project" value="InterPro"/>
</dbReference>
<dbReference type="SUPFAM" id="SSF51905">
    <property type="entry name" value="FAD/NAD(P)-binding domain"/>
    <property type="match status" value="2"/>
</dbReference>
<evidence type="ECO:0000313" key="3">
    <source>
        <dbReference type="EMBL" id="MBM9937878.1"/>
    </source>
</evidence>
<sequence length="348" mass="37572">MNKLNVDVVVIGAGQAGLAMSYRLKNAGVSHVVLERQPAAGGSWPSYYDSLTLFSPAGYSSLPGLEFPGGAKRYPKRDEVTAYLRQYASTFDLPVRANSEVVEVIAGASQHRVTLADGAVITAQAVVVATGGFNTPYLPEIPGRQLYQGTIVHSSAYRTPAGFEGKRVVVVGAANSAVQIAHELHSTANVVLATREPVKFMPQRFLGFDFHDWLRWTGLGNSRWLSDQSTPVLDDGRYRHALRTGAISRREMFTAFTTDGVVWPNAEIQAVDAVIFATGFRQNTSFLQREAMGPDGRALHSKGVSTTIKGLYYLGLPLQRNFASATLRGVGSDSVGILSSIVSHLRSA</sequence>
<dbReference type="PIRSF" id="PIRSF000332">
    <property type="entry name" value="FMO"/>
    <property type="match status" value="1"/>
</dbReference>
<dbReference type="PANTHER" id="PTHR43539:SF78">
    <property type="entry name" value="FLAVIN-CONTAINING MONOOXYGENASE"/>
    <property type="match status" value="1"/>
</dbReference>
<dbReference type="Proteomes" id="UP000749453">
    <property type="component" value="Unassembled WGS sequence"/>
</dbReference>
<evidence type="ECO:0000313" key="4">
    <source>
        <dbReference type="Proteomes" id="UP000749453"/>
    </source>
</evidence>
<keyword evidence="4" id="KW-1185">Reference proteome</keyword>
<organism evidence="2 5">
    <name type="scientific">Stenotrophomonas lactitubi</name>
    <dbReference type="NCBI Taxonomy" id="2045214"/>
    <lineage>
        <taxon>Bacteria</taxon>
        <taxon>Pseudomonadati</taxon>
        <taxon>Pseudomonadota</taxon>
        <taxon>Gammaproteobacteria</taxon>
        <taxon>Lysobacterales</taxon>
        <taxon>Lysobacteraceae</taxon>
        <taxon>Stenotrophomonas</taxon>
    </lineage>
</organism>
<accession>A0AAW4GC92</accession>
<dbReference type="PRINTS" id="PR00469">
    <property type="entry name" value="PNDRDTASEII"/>
</dbReference>
<dbReference type="EMBL" id="JAFFTB010000009">
    <property type="protein sequence ID" value="MBM9937878.1"/>
    <property type="molecule type" value="Genomic_DNA"/>
</dbReference>
<gene>
    <name evidence="2" type="ORF">JJW18_02200</name>
    <name evidence="3" type="ORF">JJW19_06965</name>
</gene>
<comment type="caution">
    <text evidence="2">The sequence shown here is derived from an EMBL/GenBank/DDBJ whole genome shotgun (WGS) entry which is preliminary data.</text>
</comment>